<keyword evidence="3" id="KW-1185">Reference proteome</keyword>
<dbReference type="EMBL" id="VLLL01000006">
    <property type="protein sequence ID" value="TWJ11492.1"/>
    <property type="molecule type" value="Genomic_DNA"/>
</dbReference>
<dbReference type="InterPro" id="IPR036291">
    <property type="entry name" value="NAD(P)-bd_dom_sf"/>
</dbReference>
<comment type="caution">
    <text evidence="2">The sequence shown here is derived from an EMBL/GenBank/DDBJ whole genome shotgun (WGS) entry which is preliminary data.</text>
</comment>
<dbReference type="InterPro" id="IPR016102">
    <property type="entry name" value="Succinyl-CoA_synth-like"/>
</dbReference>
<dbReference type="InterPro" id="IPR043938">
    <property type="entry name" value="Ligase_CoA_dom"/>
</dbReference>
<dbReference type="GO" id="GO:0016740">
    <property type="term" value="F:transferase activity"/>
    <property type="evidence" value="ECO:0007669"/>
    <property type="project" value="UniProtKB-KW"/>
</dbReference>
<dbReference type="PANTHER" id="PTHR42793">
    <property type="entry name" value="COA BINDING DOMAIN CONTAINING PROTEIN"/>
    <property type="match status" value="1"/>
</dbReference>
<dbReference type="Pfam" id="PF13380">
    <property type="entry name" value="CoA_binding_2"/>
    <property type="match status" value="1"/>
</dbReference>
<reference evidence="2 3" key="1">
    <citation type="journal article" date="2013" name="Stand. Genomic Sci.">
        <title>Genomic Encyclopedia of Type Strains, Phase I: The one thousand microbial genomes (KMG-I) project.</title>
        <authorList>
            <person name="Kyrpides N.C."/>
            <person name="Woyke T."/>
            <person name="Eisen J.A."/>
            <person name="Garrity G."/>
            <person name="Lilburn T.G."/>
            <person name="Beck B.J."/>
            <person name="Whitman W.B."/>
            <person name="Hugenholtz P."/>
            <person name="Klenk H.P."/>
        </authorList>
    </citation>
    <scope>NUCLEOTIDE SEQUENCE [LARGE SCALE GENOMIC DNA]</scope>
    <source>
        <strain evidence="2 3">DSM 45044</strain>
    </source>
</reference>
<accession>A0A562V108</accession>
<sequence>MPGRHDRPQGITALWDATAVAVVGASDRPGSIGGTVLDHLARAGYRGNVYPVHPSAATVRGIPAHRKVTDLPETVDVAVLVIPADAVADSLLDCAAAGVSTVVVTSSGFADAGPAGARAEAALARTAAEHGMRILGPNCIGAADIHTGLITGFSPMFHGYDHSRPGGLAVVSHSGGIGFGIASLAAERGLRPGWIVTTGNECDITAGEVMAALAERPDCTGVVAYLESVPDEDRLAALAATGVPAAVLLTGHSRAGAAAAVTRRGRTGDEDPAVFHRHGVTVAADVPALLDHAAGFAMPPMTGNRVAVVTTSGGAGILAADAIHRSRLRLAELSDTTRDRLRRTLPGFASVDNPLDVTASVIGRPELLVESLRALVDDDGCDAVLVSLCVLAAGQADAAADVIIAVAGSGKPVAVSRTGADSLSPRLRPRLADAGIGVYATPDAAVAVLDAARTDRWGTTWT</sequence>
<keyword evidence="2" id="KW-0808">Transferase</keyword>
<dbReference type="Pfam" id="PF19045">
    <property type="entry name" value="Ligase_CoA_2"/>
    <property type="match status" value="1"/>
</dbReference>
<organism evidence="2 3">
    <name type="scientific">Stackebrandtia albiflava</name>
    <dbReference type="NCBI Taxonomy" id="406432"/>
    <lineage>
        <taxon>Bacteria</taxon>
        <taxon>Bacillati</taxon>
        <taxon>Actinomycetota</taxon>
        <taxon>Actinomycetes</taxon>
        <taxon>Glycomycetales</taxon>
        <taxon>Glycomycetaceae</taxon>
        <taxon>Stackebrandtia</taxon>
    </lineage>
</organism>
<feature type="domain" description="CoA-binding" evidence="1">
    <location>
        <begin position="14"/>
        <end position="109"/>
    </location>
</feature>
<protein>
    <submittedName>
        <fullName evidence="2">Acetyltransferase</fullName>
    </submittedName>
</protein>
<dbReference type="OrthoDB" id="190266at2"/>
<dbReference type="Pfam" id="PF13607">
    <property type="entry name" value="Succ_CoA_lig"/>
    <property type="match status" value="1"/>
</dbReference>
<proteinExistence type="predicted"/>
<dbReference type="SUPFAM" id="SSF52210">
    <property type="entry name" value="Succinyl-CoA synthetase domains"/>
    <property type="match status" value="2"/>
</dbReference>
<dbReference type="GO" id="GO:0043758">
    <property type="term" value="F:acetate-CoA ligase (ADP-forming) activity"/>
    <property type="evidence" value="ECO:0007669"/>
    <property type="project" value="InterPro"/>
</dbReference>
<gene>
    <name evidence="2" type="ORF">LX16_2214</name>
</gene>
<dbReference type="InterPro" id="IPR032875">
    <property type="entry name" value="Succ_CoA_lig_flav_dom"/>
</dbReference>
<dbReference type="Gene3D" id="3.40.50.720">
    <property type="entry name" value="NAD(P)-binding Rossmann-like Domain"/>
    <property type="match status" value="1"/>
</dbReference>
<dbReference type="SUPFAM" id="SSF51735">
    <property type="entry name" value="NAD(P)-binding Rossmann-fold domains"/>
    <property type="match status" value="1"/>
</dbReference>
<dbReference type="Gene3D" id="3.40.50.261">
    <property type="entry name" value="Succinyl-CoA synthetase domains"/>
    <property type="match status" value="2"/>
</dbReference>
<dbReference type="PANTHER" id="PTHR42793:SF4">
    <property type="entry name" value="BLL6376 PROTEIN"/>
    <property type="match status" value="1"/>
</dbReference>
<name>A0A562V108_9ACTN</name>
<dbReference type="RefSeq" id="WP_147137641.1">
    <property type="nucleotide sequence ID" value="NZ_BAABIJ010000002.1"/>
</dbReference>
<dbReference type="Proteomes" id="UP000321617">
    <property type="component" value="Unassembled WGS sequence"/>
</dbReference>
<evidence type="ECO:0000259" key="1">
    <source>
        <dbReference type="SMART" id="SM00881"/>
    </source>
</evidence>
<dbReference type="SMART" id="SM00881">
    <property type="entry name" value="CoA_binding"/>
    <property type="match status" value="1"/>
</dbReference>
<dbReference type="AlphaFoldDB" id="A0A562V108"/>
<dbReference type="InterPro" id="IPR003781">
    <property type="entry name" value="CoA-bd"/>
</dbReference>
<evidence type="ECO:0000313" key="3">
    <source>
        <dbReference type="Proteomes" id="UP000321617"/>
    </source>
</evidence>
<evidence type="ECO:0000313" key="2">
    <source>
        <dbReference type="EMBL" id="TWJ11492.1"/>
    </source>
</evidence>